<accession>A0A5B9Y3S4</accession>
<proteinExistence type="predicted"/>
<dbReference type="EMBL" id="CP043026">
    <property type="protein sequence ID" value="QEH61808.1"/>
    <property type="molecule type" value="Genomic_DNA"/>
</dbReference>
<keyword evidence="2" id="KW-1185">Reference proteome</keyword>
<sequence length="61" mass="7011">MEKCQLNNCGKDVNSLDPKRLYIYDELIEDEIPVIVCDSCYDAEKQADNDIDWSHSVDGDE</sequence>
<dbReference type="RefSeq" id="WP_166508193.1">
    <property type="nucleotide sequence ID" value="NZ_CP043026.1"/>
</dbReference>
<dbReference type="Proteomes" id="UP000323144">
    <property type="component" value="Chromosome"/>
</dbReference>
<evidence type="ECO:0000313" key="1">
    <source>
        <dbReference type="EMBL" id="QEH61808.1"/>
    </source>
</evidence>
<dbReference type="AlphaFoldDB" id="A0A5B9Y3S4"/>
<dbReference type="KEGG" id="schi:SCHIN_v1c06110"/>
<evidence type="ECO:0000313" key="2">
    <source>
        <dbReference type="Proteomes" id="UP000323144"/>
    </source>
</evidence>
<organism evidence="1 2">
    <name type="scientific">Spiroplasma chinense</name>
    <dbReference type="NCBI Taxonomy" id="216932"/>
    <lineage>
        <taxon>Bacteria</taxon>
        <taxon>Bacillati</taxon>
        <taxon>Mycoplasmatota</taxon>
        <taxon>Mollicutes</taxon>
        <taxon>Entomoplasmatales</taxon>
        <taxon>Spiroplasmataceae</taxon>
        <taxon>Spiroplasma</taxon>
    </lineage>
</organism>
<protein>
    <submittedName>
        <fullName evidence="1">Uncharacterized protein</fullName>
    </submittedName>
</protein>
<reference evidence="1 2" key="1">
    <citation type="submission" date="2019-08" db="EMBL/GenBank/DDBJ databases">
        <title>Complete genome sequence of Spiroplasma chinense CCH (DSM 19755).</title>
        <authorList>
            <person name="Shen H.-Y."/>
            <person name="Lin Y.-C."/>
            <person name="Chou L."/>
            <person name="Kuo C.-H."/>
        </authorList>
    </citation>
    <scope>NUCLEOTIDE SEQUENCE [LARGE SCALE GENOMIC DNA]</scope>
    <source>
        <strain evidence="1 2">CCH</strain>
    </source>
</reference>
<gene>
    <name evidence="1" type="ORF">SCHIN_v1c06110</name>
</gene>
<name>A0A5B9Y3S4_9MOLU</name>